<reference evidence="7 10" key="3">
    <citation type="submission" date="2016-07" db="EMBL/GenBank/DDBJ databases">
        <title>Draft genome of a psychrotolerant acidophile Acidithiobacillus ferrivorans strain YL15.</title>
        <authorList>
            <person name="Peng T."/>
            <person name="Ma L."/>
            <person name="Nan M."/>
            <person name="An N."/>
            <person name="Wang M."/>
            <person name="Qiu G."/>
            <person name="Zeng W."/>
        </authorList>
    </citation>
    <scope>NUCLEOTIDE SEQUENCE [LARGE SCALE GENOMIC DNA]</scope>
    <source>
        <strain evidence="7 10">YL15</strain>
    </source>
</reference>
<dbReference type="CDD" id="cd01734">
    <property type="entry name" value="YlxS_C"/>
    <property type="match status" value="1"/>
</dbReference>
<dbReference type="Proteomes" id="UP000193925">
    <property type="component" value="Chromosome AFERRI"/>
</dbReference>
<reference evidence="6" key="1">
    <citation type="submission" date="2014-03" db="EMBL/GenBank/DDBJ databases">
        <authorList>
            <person name="Genoscope - CEA"/>
        </authorList>
    </citation>
    <scope>NUCLEOTIDE SEQUENCE [LARGE SCALE GENOMIC DNA]</scope>
    <source>
        <strain evidence="6">CF27</strain>
    </source>
</reference>
<evidence type="ECO:0000259" key="5">
    <source>
        <dbReference type="Pfam" id="PF17384"/>
    </source>
</evidence>
<dbReference type="InterPro" id="IPR028989">
    <property type="entry name" value="RimP_N"/>
</dbReference>
<dbReference type="PANTHER" id="PTHR33867">
    <property type="entry name" value="RIBOSOME MATURATION FACTOR RIMP"/>
    <property type="match status" value="1"/>
</dbReference>
<feature type="domain" description="Ribosome maturation factor RimP N-terminal" evidence="4">
    <location>
        <begin position="14"/>
        <end position="85"/>
    </location>
</feature>
<dbReference type="Proteomes" id="UP000093129">
    <property type="component" value="Unassembled WGS sequence"/>
</dbReference>
<evidence type="ECO:0000256" key="3">
    <source>
        <dbReference type="HAMAP-Rule" id="MF_01077"/>
    </source>
</evidence>
<dbReference type="GO" id="GO:0005829">
    <property type="term" value="C:cytosol"/>
    <property type="evidence" value="ECO:0007669"/>
    <property type="project" value="TreeGrafter"/>
</dbReference>
<feature type="domain" description="Ribosome maturation factor RimP C-terminal" evidence="5">
    <location>
        <begin position="88"/>
        <end position="153"/>
    </location>
</feature>
<dbReference type="Pfam" id="PF17384">
    <property type="entry name" value="DUF150_C"/>
    <property type="match status" value="1"/>
</dbReference>
<dbReference type="Gene3D" id="3.30.300.70">
    <property type="entry name" value="RimP-like superfamily, N-terminal"/>
    <property type="match status" value="1"/>
</dbReference>
<dbReference type="Pfam" id="PF02576">
    <property type="entry name" value="RimP_N"/>
    <property type="match status" value="1"/>
</dbReference>
<dbReference type="PANTHER" id="PTHR33867:SF1">
    <property type="entry name" value="RIBOSOME MATURATION FACTOR RIMP"/>
    <property type="match status" value="1"/>
</dbReference>
<dbReference type="Proteomes" id="UP000595420">
    <property type="component" value="Chromosome"/>
</dbReference>
<reference evidence="6" key="2">
    <citation type="submission" date="2014-07" db="EMBL/GenBank/DDBJ databases">
        <title>Initial genome analysis of the psychrotolerant acidophile Acidithiobacillus ferrivorans CF27: insights into iron and sulfur oxidation pathways and into biofilm formation.</title>
        <authorList>
            <person name="Talla E."/>
            <person name="Hedrich S."/>
            <person name="Mangenot S."/>
            <person name="Ji B."/>
            <person name="Johnson D.B."/>
            <person name="Barbe V."/>
            <person name="Bonnefoy V."/>
        </authorList>
    </citation>
    <scope>NUCLEOTIDE SEQUENCE [LARGE SCALE GENOMIC DNA]</scope>
    <source>
        <strain evidence="6">CF27</strain>
    </source>
</reference>
<dbReference type="GO" id="GO:0006412">
    <property type="term" value="P:translation"/>
    <property type="evidence" value="ECO:0007669"/>
    <property type="project" value="TreeGrafter"/>
</dbReference>
<dbReference type="HAMAP" id="MF_01077">
    <property type="entry name" value="RimP"/>
    <property type="match status" value="1"/>
</dbReference>
<evidence type="ECO:0000313" key="11">
    <source>
        <dbReference type="Proteomes" id="UP000193925"/>
    </source>
</evidence>
<gene>
    <name evidence="6" type="primary">yhbC</name>
    <name evidence="3" type="synonym">rimP</name>
    <name evidence="9" type="ORF">AFERRI_20599</name>
    <name evidence="6" type="ORF">AFERRI_470039</name>
    <name evidence="7" type="ORF">BBC27_05090</name>
    <name evidence="8" type="ORF">H2515_03000</name>
</gene>
<comment type="similarity">
    <text evidence="3">Belongs to the RimP family.</text>
</comment>
<proteinExistence type="inferred from homology"/>
<dbReference type="EMBL" id="CP059488">
    <property type="protein sequence ID" value="QQD73298.1"/>
    <property type="molecule type" value="Genomic_DNA"/>
</dbReference>
<dbReference type="RefSeq" id="WP_035193847.1">
    <property type="nucleotide sequence ID" value="NZ_CCCS020000042.1"/>
</dbReference>
<evidence type="ECO:0000313" key="12">
    <source>
        <dbReference type="Proteomes" id="UP000595420"/>
    </source>
</evidence>
<name>A0A060URJ6_9PROT</name>
<evidence type="ECO:0000313" key="8">
    <source>
        <dbReference type="EMBL" id="QQD73298.1"/>
    </source>
</evidence>
<dbReference type="Gene3D" id="2.30.30.180">
    <property type="entry name" value="Ribosome maturation factor RimP, C-terminal domain"/>
    <property type="match status" value="1"/>
</dbReference>
<keyword evidence="11" id="KW-1185">Reference proteome</keyword>
<dbReference type="EMBL" id="MASQ01000005">
    <property type="protein sequence ID" value="OCB04033.1"/>
    <property type="molecule type" value="Genomic_DNA"/>
</dbReference>
<dbReference type="InterPro" id="IPR028998">
    <property type="entry name" value="RimP_C"/>
</dbReference>
<organism evidence="6">
    <name type="scientific">Acidithiobacillus ferrivorans</name>
    <dbReference type="NCBI Taxonomy" id="160808"/>
    <lineage>
        <taxon>Bacteria</taxon>
        <taxon>Pseudomonadati</taxon>
        <taxon>Pseudomonadota</taxon>
        <taxon>Acidithiobacillia</taxon>
        <taxon>Acidithiobacillales</taxon>
        <taxon>Acidithiobacillaceae</taxon>
        <taxon>Acidithiobacillus</taxon>
    </lineage>
</organism>
<dbReference type="AlphaFoldDB" id="A0A060URJ6"/>
<keyword evidence="2 3" id="KW-0690">Ribosome biogenesis</keyword>
<dbReference type="InterPro" id="IPR036847">
    <property type="entry name" value="RimP_C_sf"/>
</dbReference>
<accession>A0A060URJ6</accession>
<dbReference type="PROSITE" id="PS51257">
    <property type="entry name" value="PROKAR_LIPOPROTEIN"/>
    <property type="match status" value="1"/>
</dbReference>
<protein>
    <recommendedName>
        <fullName evidence="3">Ribosome maturation factor RimP</fullName>
    </recommendedName>
</protein>
<dbReference type="SUPFAM" id="SSF74942">
    <property type="entry name" value="YhbC-like, C-terminal domain"/>
    <property type="match status" value="1"/>
</dbReference>
<evidence type="ECO:0000259" key="4">
    <source>
        <dbReference type="Pfam" id="PF02576"/>
    </source>
</evidence>
<evidence type="ECO:0000256" key="1">
    <source>
        <dbReference type="ARBA" id="ARBA00022490"/>
    </source>
</evidence>
<dbReference type="InterPro" id="IPR035956">
    <property type="entry name" value="RimP_N_sf"/>
</dbReference>
<evidence type="ECO:0000313" key="7">
    <source>
        <dbReference type="EMBL" id="OCB04033.1"/>
    </source>
</evidence>
<reference evidence="8 12" key="5">
    <citation type="submission" date="2020-07" db="EMBL/GenBank/DDBJ databases">
        <title>Complete genome sequence analysis of Acidithiobacillus ferrivorans XJFY6S-08 reveals extreme environmental adaptation to alpine acid mine drainage.</title>
        <authorList>
            <person name="Yan L."/>
            <person name="Ni Y."/>
        </authorList>
    </citation>
    <scope>NUCLEOTIDE SEQUENCE [LARGE SCALE GENOMIC DNA]</scope>
    <source>
        <strain evidence="8 12">XJFY6S-08</strain>
    </source>
</reference>
<dbReference type="EMBL" id="LT841305">
    <property type="protein sequence ID" value="SMH65815.1"/>
    <property type="molecule type" value="Genomic_DNA"/>
</dbReference>
<evidence type="ECO:0000313" key="6">
    <source>
        <dbReference type="EMBL" id="CDQ11010.1"/>
    </source>
</evidence>
<comment type="subcellular location">
    <subcellularLocation>
        <location evidence="3">Cytoplasm</location>
    </subcellularLocation>
</comment>
<dbReference type="FunFam" id="3.30.300.70:FF:000001">
    <property type="entry name" value="Ribosome maturation factor RimP"/>
    <property type="match status" value="1"/>
</dbReference>
<reference evidence="9 11" key="4">
    <citation type="submission" date="2017-03" db="EMBL/GenBank/DDBJ databases">
        <authorList>
            <person name="Regsiter A."/>
            <person name="William W."/>
        </authorList>
    </citation>
    <scope>NUCLEOTIDE SEQUENCE [LARGE SCALE GENOMIC DNA]</scope>
    <source>
        <strain evidence="9">PRJEB5721</strain>
    </source>
</reference>
<dbReference type="InterPro" id="IPR003728">
    <property type="entry name" value="Ribosome_maturation_RimP"/>
</dbReference>
<sequence length="153" mass="17157">MVKLEDRLYEGIAQQVGVVGCALVDARMVRTGRAVTLQIFIEKDETSAVTIEDCAAVSRQLSLWLDVENPINAAYRLEVSSPGLDRPLKNLHDFERFKGSQAEIHLQGLTQGRRRVQGELLGVEDQKVVLKNAEGHRAFALDEIHKARLVPQW</sequence>
<evidence type="ECO:0000256" key="2">
    <source>
        <dbReference type="ARBA" id="ARBA00022517"/>
    </source>
</evidence>
<evidence type="ECO:0000313" key="9">
    <source>
        <dbReference type="EMBL" id="SMH65815.1"/>
    </source>
</evidence>
<dbReference type="EMBL" id="CCCS020000042">
    <property type="protein sequence ID" value="CDQ11010.1"/>
    <property type="molecule type" value="Genomic_DNA"/>
</dbReference>
<keyword evidence="1 3" id="KW-0963">Cytoplasm</keyword>
<comment type="function">
    <text evidence="3">Required for maturation of 30S ribosomal subunits.</text>
</comment>
<evidence type="ECO:0000313" key="10">
    <source>
        <dbReference type="Proteomes" id="UP000093129"/>
    </source>
</evidence>
<dbReference type="SUPFAM" id="SSF75420">
    <property type="entry name" value="YhbC-like, N-terminal domain"/>
    <property type="match status" value="1"/>
</dbReference>
<dbReference type="GO" id="GO:0000028">
    <property type="term" value="P:ribosomal small subunit assembly"/>
    <property type="evidence" value="ECO:0007669"/>
    <property type="project" value="TreeGrafter"/>
</dbReference>